<keyword evidence="3" id="KW-1185">Reference proteome</keyword>
<sequence>MFAELENPLFIDPHELDQYLADGWFRMGQSVFTTNFLKFNHVFYSALWLRINLLEAEFPTTKSKLQKLNSKFEVEIQPAQIKPIQETLFDKYRSHITFETSNSLDQLLFNNTQRDIFNAYEVNVYDKEKLIATGFFDLGHDSGAGISCFYDPDYKKHSLGKYLMFLKMDFCIERGLTFFYPGYFAPGYRLFDYKLDLTKSAMEFLDFRDNQWYPMSTFSADNTPLIEIQERLTELQMLIENAGQISKVYHYEYFDANLVPSLNGLGLLDHPVMLVCFERQPNQINPIVLFDIRKKHYQLWLCNSVYGMTYESEYDNFYGEHLLHPFRHLVSCDTAEAMAQVVTTALVKVDD</sequence>
<dbReference type="Proteomes" id="UP001236507">
    <property type="component" value="Unassembled WGS sequence"/>
</dbReference>
<dbReference type="SUPFAM" id="SSF55729">
    <property type="entry name" value="Acyl-CoA N-acyltransferases (Nat)"/>
    <property type="match status" value="1"/>
</dbReference>
<organism evidence="2 3">
    <name type="scientific">Flectobacillus roseus</name>
    <dbReference type="NCBI Taxonomy" id="502259"/>
    <lineage>
        <taxon>Bacteria</taxon>
        <taxon>Pseudomonadati</taxon>
        <taxon>Bacteroidota</taxon>
        <taxon>Cytophagia</taxon>
        <taxon>Cytophagales</taxon>
        <taxon>Flectobacillaceae</taxon>
        <taxon>Flectobacillus</taxon>
    </lineage>
</organism>
<protein>
    <submittedName>
        <fullName evidence="2">Arginyl-tRNA--protein arginylyltransferase</fullName>
    </submittedName>
</protein>
<feature type="domain" description="N-end rule aminoacyl transferase C-terminal" evidence="1">
    <location>
        <begin position="87"/>
        <end position="199"/>
    </location>
</feature>
<evidence type="ECO:0000313" key="2">
    <source>
        <dbReference type="EMBL" id="MDI9859355.1"/>
    </source>
</evidence>
<evidence type="ECO:0000313" key="3">
    <source>
        <dbReference type="Proteomes" id="UP001236507"/>
    </source>
</evidence>
<dbReference type="InterPro" id="IPR007472">
    <property type="entry name" value="N-end_Aminoacyl_Trfase_C"/>
</dbReference>
<gene>
    <name evidence="2" type="ORF">QM524_09060</name>
</gene>
<dbReference type="Pfam" id="PF04377">
    <property type="entry name" value="ATE_C"/>
    <property type="match status" value="1"/>
</dbReference>
<dbReference type="EMBL" id="JASHIF010000007">
    <property type="protein sequence ID" value="MDI9859355.1"/>
    <property type="molecule type" value="Genomic_DNA"/>
</dbReference>
<reference evidence="2 3" key="1">
    <citation type="submission" date="2023-05" db="EMBL/GenBank/DDBJ databases">
        <title>Novel species of genus Flectobacillus isolated from stream in China.</title>
        <authorList>
            <person name="Lu H."/>
        </authorList>
    </citation>
    <scope>NUCLEOTIDE SEQUENCE [LARGE SCALE GENOMIC DNA]</scope>
    <source>
        <strain evidence="2 3">KCTC 42575</strain>
    </source>
</reference>
<dbReference type="InterPro" id="IPR016181">
    <property type="entry name" value="Acyl_CoA_acyltransferase"/>
</dbReference>
<proteinExistence type="predicted"/>
<evidence type="ECO:0000259" key="1">
    <source>
        <dbReference type="Pfam" id="PF04377"/>
    </source>
</evidence>
<comment type="caution">
    <text evidence="2">The sequence shown here is derived from an EMBL/GenBank/DDBJ whole genome shotgun (WGS) entry which is preliminary data.</text>
</comment>
<dbReference type="RefSeq" id="WP_283344311.1">
    <property type="nucleotide sequence ID" value="NZ_JASHIF010000007.1"/>
</dbReference>
<accession>A0ABT6Y706</accession>
<name>A0ABT6Y706_9BACT</name>